<evidence type="ECO:0000313" key="5">
    <source>
        <dbReference type="Proteomes" id="UP000187735"/>
    </source>
</evidence>
<feature type="domain" description="DUF1583" evidence="3">
    <location>
        <begin position="489"/>
        <end position="635"/>
    </location>
</feature>
<evidence type="ECO:0000259" key="1">
    <source>
        <dbReference type="Pfam" id="PF07619"/>
    </source>
</evidence>
<dbReference type="KEGG" id="fmr:Fuma_02566"/>
<proteinExistence type="predicted"/>
<dbReference type="EMBL" id="CP017641">
    <property type="protein sequence ID" value="APZ92954.1"/>
    <property type="molecule type" value="Genomic_DNA"/>
</dbReference>
<name>A0A1P8WFW8_9PLAN</name>
<gene>
    <name evidence="4" type="ORF">Fuma_02566</name>
</gene>
<dbReference type="Proteomes" id="UP000187735">
    <property type="component" value="Chromosome"/>
</dbReference>
<feature type="domain" description="DUF1581" evidence="1">
    <location>
        <begin position="388"/>
        <end position="463"/>
    </location>
</feature>
<dbReference type="InterPro" id="IPR046518">
    <property type="entry name" value="DUF1583_N"/>
</dbReference>
<evidence type="ECO:0000313" key="4">
    <source>
        <dbReference type="EMBL" id="APZ92954.1"/>
    </source>
</evidence>
<dbReference type="Pfam" id="PF07619">
    <property type="entry name" value="DUF1581"/>
    <property type="match status" value="1"/>
</dbReference>
<dbReference type="Pfam" id="PF20407">
    <property type="entry name" value="DUF1583_N"/>
    <property type="match status" value="1"/>
</dbReference>
<feature type="domain" description="DUF1583" evidence="2">
    <location>
        <begin position="657"/>
        <end position="882"/>
    </location>
</feature>
<reference evidence="4 5" key="1">
    <citation type="journal article" date="2016" name="Front. Microbiol.">
        <title>Fuerstia marisgermanicae gen. nov., sp. nov., an Unusual Member of the Phylum Planctomycetes from the German Wadden Sea.</title>
        <authorList>
            <person name="Kohn T."/>
            <person name="Heuer A."/>
            <person name="Jogler M."/>
            <person name="Vollmers J."/>
            <person name="Boedeker C."/>
            <person name="Bunk B."/>
            <person name="Rast P."/>
            <person name="Borchert D."/>
            <person name="Glockner I."/>
            <person name="Freese H.M."/>
            <person name="Klenk H.P."/>
            <person name="Overmann J."/>
            <person name="Kaster A.K."/>
            <person name="Rohde M."/>
            <person name="Wiegand S."/>
            <person name="Jogler C."/>
        </authorList>
    </citation>
    <scope>NUCLEOTIDE SEQUENCE [LARGE SCALE GENOMIC DNA]</scope>
    <source>
        <strain evidence="4 5">NH11</strain>
    </source>
</reference>
<dbReference type="InterPro" id="IPR011475">
    <property type="entry name" value="DUF1583"/>
</dbReference>
<evidence type="ECO:0000259" key="3">
    <source>
        <dbReference type="Pfam" id="PF20407"/>
    </source>
</evidence>
<evidence type="ECO:0000259" key="2">
    <source>
        <dbReference type="Pfam" id="PF07622"/>
    </source>
</evidence>
<protein>
    <submittedName>
        <fullName evidence="4">Uncharacterized protein</fullName>
    </submittedName>
</protein>
<organism evidence="4 5">
    <name type="scientific">Fuerstiella marisgermanici</name>
    <dbReference type="NCBI Taxonomy" id="1891926"/>
    <lineage>
        <taxon>Bacteria</taxon>
        <taxon>Pseudomonadati</taxon>
        <taxon>Planctomycetota</taxon>
        <taxon>Planctomycetia</taxon>
        <taxon>Planctomycetales</taxon>
        <taxon>Planctomycetaceae</taxon>
        <taxon>Fuerstiella</taxon>
    </lineage>
</organism>
<dbReference type="Pfam" id="PF07622">
    <property type="entry name" value="DUF1583"/>
    <property type="match status" value="1"/>
</dbReference>
<accession>A0A1P8WFW8</accession>
<sequence>MRLDTFAGLVCALSVTLAHHTQTLAIDETSAGRLAMAALSTSPAKQVELPNSELAEPADHNVNAALNDILGDDILQQNVAKVRDDAKRLPLAERYQLLSDWVLPGKTHSQFRLSMSFAPEGAVGESINGELQSPAMDLVEVAALLGRLDELKARVSESAPASHQASRCRNTLLVLIDIAAGNSGDAEQRLGQLHSDFVQLNRDEVTTRFPETLAIVAAARHEETRETAAEFLAHIVDSFIRKDRSGSTDVWDRQMAALAGATKPAIDSSEIPDGIASKRWTPVSRRTAMTNGLGYPAGDWHVQRGHVKNVATHNEDYLYYNIPLRGNFEVECDVTSFGWRHSHLLVGGEWVSPVWGNTTYQVGNFRQSQPFIELIPPLQEPGSWMKYRVVVRDGVASTYFNGRRVHTRTLDPDHEPWVAIRSPWYAAGEVKDLRISGHPEIPLTLKLSEARGLPGWISFYDETDGTDWKQVSQAAHSQVIVGARREDLAGTHKESLVQYNRPMLEDGTIAYGFFYREGSTHVHPAIGNVAFLISPDGIRVHRMTNGCCSVSDHAPGRSTIPELPAAISRVPLKEDRWNKMCLNLAGDTVQLTLNGETIITHELSSDTPRTFGLFHYSDQTEARVRSVIWTGDWPDSIPPPEKQELAAPDPLYPELVLKQTFHHDFSTAAMPATLWSQGNFDEANVTSQITPQGLRIQHQSSDGYRQCYATPSLKLDGDFDIVATFTDLKTTPSRNGTDGIALDVVMADPAATHCSVYRGQVRRPAEEDQQTSHLYIHRTIGPDAQRLWLGNIVEACDSGRLRLIRHGSTLYSLIAEHDSPNFRLVSTEEVATDSSILDGIRLRVLTESGSTDVVWESIDIRADRLSGPATEDTVELLAELNRQRDGLAESWNHDFRKLGPAAVDFSQIGAAQKWKAADGGLLITADGSNAWLTDGFRVKRAIAGDFNISTQFDVLDLPTPAPAARLSSVYLQMQFRDDKQSRPTLVFHKNESGATTIVAELWVPSPNGGMQYQTLSKVAIDSVEGVRFVRRENELFYVVTSSQFVRDRVIARVAVPSVPIFPGDVAFHVHAGGTGMQAKVLSTSIEIRADEVRRTLTPEQRAALTSAPVD</sequence>
<dbReference type="AlphaFoldDB" id="A0A1P8WFW8"/>
<dbReference type="STRING" id="1891926.Fuma_02566"/>
<keyword evidence="5" id="KW-1185">Reference proteome</keyword>
<dbReference type="InterPro" id="IPR022660">
    <property type="entry name" value="DUF1581"/>
</dbReference>